<name>A0A0L0DK47_THETB</name>
<protein>
    <submittedName>
        <fullName evidence="1">Uncharacterized protein</fullName>
    </submittedName>
</protein>
<dbReference type="Proteomes" id="UP000054408">
    <property type="component" value="Unassembled WGS sequence"/>
</dbReference>
<organism evidence="1 2">
    <name type="scientific">Thecamonas trahens ATCC 50062</name>
    <dbReference type="NCBI Taxonomy" id="461836"/>
    <lineage>
        <taxon>Eukaryota</taxon>
        <taxon>Apusozoa</taxon>
        <taxon>Apusomonadida</taxon>
        <taxon>Apusomonadidae</taxon>
        <taxon>Thecamonas</taxon>
    </lineage>
</organism>
<keyword evidence="2" id="KW-1185">Reference proteome</keyword>
<evidence type="ECO:0000313" key="2">
    <source>
        <dbReference type="Proteomes" id="UP000054408"/>
    </source>
</evidence>
<dbReference type="RefSeq" id="XP_013755203.1">
    <property type="nucleotide sequence ID" value="XM_013899749.1"/>
</dbReference>
<evidence type="ECO:0000313" key="1">
    <source>
        <dbReference type="EMBL" id="KNC52652.1"/>
    </source>
</evidence>
<proteinExistence type="predicted"/>
<dbReference type="GeneID" id="25567198"/>
<accession>A0A0L0DK47</accession>
<dbReference type="EMBL" id="GL349474">
    <property type="protein sequence ID" value="KNC52652.1"/>
    <property type="molecule type" value="Genomic_DNA"/>
</dbReference>
<gene>
    <name evidence="1" type="ORF">AMSG_08521</name>
</gene>
<sequence length="137" mass="15237">MSKWENNRVQHVFQSKYEQQKGSTAPEFAEKKLHRELERVSLSNCLVVVAGDYKPKPSDRIKGQRRVSIADIVASFIAKGDPKLSTKLPEWGLSKAVACLGEDVEHPTILVRHKKIHNVLALPCPAAAKQASRSVGR</sequence>
<dbReference type="AlphaFoldDB" id="A0A0L0DK47"/>
<reference evidence="1 2" key="1">
    <citation type="submission" date="2010-05" db="EMBL/GenBank/DDBJ databases">
        <title>The Genome Sequence of Thecamonas trahens ATCC 50062.</title>
        <authorList>
            <consortium name="The Broad Institute Genome Sequencing Platform"/>
            <person name="Russ C."/>
            <person name="Cuomo C."/>
            <person name="Shea T."/>
            <person name="Young S.K."/>
            <person name="Zeng Q."/>
            <person name="Koehrsen M."/>
            <person name="Haas B."/>
            <person name="Borodovsky M."/>
            <person name="Guigo R."/>
            <person name="Alvarado L."/>
            <person name="Berlin A."/>
            <person name="Bochicchio J."/>
            <person name="Borenstein D."/>
            <person name="Chapman S."/>
            <person name="Chen Z."/>
            <person name="Freedman E."/>
            <person name="Gellesch M."/>
            <person name="Goldberg J."/>
            <person name="Griggs A."/>
            <person name="Gujja S."/>
            <person name="Heilman E."/>
            <person name="Heiman D."/>
            <person name="Hepburn T."/>
            <person name="Howarth C."/>
            <person name="Jen D."/>
            <person name="Larson L."/>
            <person name="Mehta T."/>
            <person name="Park D."/>
            <person name="Pearson M."/>
            <person name="Roberts A."/>
            <person name="Saif S."/>
            <person name="Shenoy N."/>
            <person name="Sisk P."/>
            <person name="Stolte C."/>
            <person name="Sykes S."/>
            <person name="Thomson T."/>
            <person name="Walk T."/>
            <person name="White J."/>
            <person name="Yandava C."/>
            <person name="Burger G."/>
            <person name="Gray M.W."/>
            <person name="Holland P.W.H."/>
            <person name="King N."/>
            <person name="Lang F.B.F."/>
            <person name="Roger A.J."/>
            <person name="Ruiz-Trillo I."/>
            <person name="Lander E."/>
            <person name="Nusbaum C."/>
        </authorList>
    </citation>
    <scope>NUCLEOTIDE SEQUENCE [LARGE SCALE GENOMIC DNA]</scope>
    <source>
        <strain evidence="1 2">ATCC 50062</strain>
    </source>
</reference>